<proteinExistence type="inferred from homology"/>
<dbReference type="RefSeq" id="WP_346820009.1">
    <property type="nucleotide sequence ID" value="NZ_JBDKWZ010000002.1"/>
</dbReference>
<dbReference type="PANTHER" id="PTHR42748">
    <property type="entry name" value="NITROGEN METABOLITE REPRESSION PROTEIN NMRA FAMILY MEMBER"/>
    <property type="match status" value="1"/>
</dbReference>
<dbReference type="Gene3D" id="3.40.50.720">
    <property type="entry name" value="NAD(P)-binding Rossmann-like Domain"/>
    <property type="match status" value="1"/>
</dbReference>
<gene>
    <name evidence="4" type="ORF">AAG747_04850</name>
</gene>
<sequence length="285" mass="31664">MNSEQAILVTGATGQQGGAVARQLLAKGFSVKAMTRNVQSDKAKTLARLGAVPVEADLDDSASLKKALKGIWGVFSVQNSWGVGVEQEEVQGKNLAKLCKEEGVRHLVYTSVASAHKHTGIPHFENKWRIEETIRKLGLPSFTILRPVFFMENFQSPWYKPGIEEGKLAMSLKATTSLQMIALEDIGKYGALAFEKSQELNGKAIDIAGDECTMMEVTAVLSSVTGKKIEYVQVPIEEVRKMSEDFALMFEWFEKVGYDVDIDQLARDYGIQPIQLTEWAKRSDW</sequence>
<dbReference type="Pfam" id="PF05368">
    <property type="entry name" value="NmrA"/>
    <property type="match status" value="1"/>
</dbReference>
<dbReference type="InterPro" id="IPR008030">
    <property type="entry name" value="NmrA-like"/>
</dbReference>
<comment type="caution">
    <text evidence="4">The sequence shown here is derived from an EMBL/GenBank/DDBJ whole genome shotgun (WGS) entry which is preliminary data.</text>
</comment>
<reference evidence="4 5" key="1">
    <citation type="submission" date="2024-04" db="EMBL/GenBank/DDBJ databases">
        <title>Novel genus in family Flammeovirgaceae.</title>
        <authorList>
            <person name="Nguyen T.H."/>
            <person name="Vuong T.Q."/>
            <person name="Le H."/>
            <person name="Kim S.-G."/>
        </authorList>
    </citation>
    <scope>NUCLEOTIDE SEQUENCE [LARGE SCALE GENOMIC DNA]</scope>
    <source>
        <strain evidence="4 5">JCM 23209</strain>
    </source>
</reference>
<dbReference type="Gene3D" id="3.90.25.10">
    <property type="entry name" value="UDP-galactose 4-epimerase, domain 1"/>
    <property type="match status" value="1"/>
</dbReference>
<dbReference type="CDD" id="cd05251">
    <property type="entry name" value="NmrA_like_SDR_a"/>
    <property type="match status" value="1"/>
</dbReference>
<dbReference type="SUPFAM" id="SSF51735">
    <property type="entry name" value="NAD(P)-binding Rossmann-fold domains"/>
    <property type="match status" value="1"/>
</dbReference>
<evidence type="ECO:0000256" key="2">
    <source>
        <dbReference type="ARBA" id="ARBA00022857"/>
    </source>
</evidence>
<protein>
    <submittedName>
        <fullName evidence="4">NmrA/HSCARG family protein</fullName>
    </submittedName>
</protein>
<evidence type="ECO:0000313" key="5">
    <source>
        <dbReference type="Proteomes" id="UP001403385"/>
    </source>
</evidence>
<feature type="domain" description="NmrA-like" evidence="3">
    <location>
        <begin position="4"/>
        <end position="264"/>
    </location>
</feature>
<comment type="similarity">
    <text evidence="1">Belongs to the NmrA-type oxidoreductase family.</text>
</comment>
<dbReference type="InterPro" id="IPR051164">
    <property type="entry name" value="NmrA-like_oxidored"/>
</dbReference>
<accession>A0AAW9S2U6</accession>
<evidence type="ECO:0000256" key="1">
    <source>
        <dbReference type="ARBA" id="ARBA00006328"/>
    </source>
</evidence>
<dbReference type="Proteomes" id="UP001403385">
    <property type="component" value="Unassembled WGS sequence"/>
</dbReference>
<evidence type="ECO:0000313" key="4">
    <source>
        <dbReference type="EMBL" id="MEN7547224.1"/>
    </source>
</evidence>
<organism evidence="4 5">
    <name type="scientific">Rapidithrix thailandica</name>
    <dbReference type="NCBI Taxonomy" id="413964"/>
    <lineage>
        <taxon>Bacteria</taxon>
        <taxon>Pseudomonadati</taxon>
        <taxon>Bacteroidota</taxon>
        <taxon>Cytophagia</taxon>
        <taxon>Cytophagales</taxon>
        <taxon>Flammeovirgaceae</taxon>
        <taxon>Rapidithrix</taxon>
    </lineage>
</organism>
<keyword evidence="5" id="KW-1185">Reference proteome</keyword>
<name>A0AAW9S2U6_9BACT</name>
<dbReference type="EMBL" id="JBDKWZ010000002">
    <property type="protein sequence ID" value="MEN7547224.1"/>
    <property type="molecule type" value="Genomic_DNA"/>
</dbReference>
<dbReference type="AlphaFoldDB" id="A0AAW9S2U6"/>
<evidence type="ECO:0000259" key="3">
    <source>
        <dbReference type="Pfam" id="PF05368"/>
    </source>
</evidence>
<dbReference type="PANTHER" id="PTHR42748:SF7">
    <property type="entry name" value="NMRA LIKE REDOX SENSOR 1-RELATED"/>
    <property type="match status" value="1"/>
</dbReference>
<keyword evidence="2" id="KW-0521">NADP</keyword>
<dbReference type="InterPro" id="IPR036291">
    <property type="entry name" value="NAD(P)-bd_dom_sf"/>
</dbReference>